<keyword evidence="2" id="KW-1003">Cell membrane</keyword>
<dbReference type="GO" id="GO:0016746">
    <property type="term" value="F:acyltransferase activity"/>
    <property type="evidence" value="ECO:0007669"/>
    <property type="project" value="UniProtKB-KW"/>
</dbReference>
<sequence length="283" mass="31026">MLVFLFRLLSALPLPVLHFLGAALGWLVYLLAPSYRRRLRGNLEAAGFGSHLKQAIAESGKAIVELPFVWCAKPERVAAHATEENYEYVASVLASGRGIVFLTPHLGCFEITAQQIALRTKLTVMYRPPKNAALKPLIEGARARHNLHLAPANMSGVRILAKCLKRGEPIGILPDQVPQEGEGVWAPFFGRTAYTMTLPAKLARIGAPEVILTYAERRPGGRGYIVRFVPFTGSLEGSVADQAHAVNQAMEQLIARCPSQYFWSYNRYKQPEGVPGPDAQVAA</sequence>
<feature type="transmembrane region" description="Helical" evidence="7">
    <location>
        <begin position="12"/>
        <end position="32"/>
    </location>
</feature>
<keyword evidence="4 8" id="KW-0808">Transferase</keyword>
<keyword evidence="7" id="KW-0812">Transmembrane</keyword>
<dbReference type="Pfam" id="PF03279">
    <property type="entry name" value="Lip_A_acyltrans"/>
    <property type="match status" value="1"/>
</dbReference>
<protein>
    <submittedName>
        <fullName evidence="8">Lysophospholipid acyltransferase family protein</fullName>
    </submittedName>
</protein>
<evidence type="ECO:0000313" key="8">
    <source>
        <dbReference type="EMBL" id="NML60247.1"/>
    </source>
</evidence>
<keyword evidence="6 8" id="KW-0012">Acyltransferase</keyword>
<dbReference type="Proteomes" id="UP000583752">
    <property type="component" value="Unassembled WGS sequence"/>
</dbReference>
<evidence type="ECO:0000256" key="6">
    <source>
        <dbReference type="ARBA" id="ARBA00023315"/>
    </source>
</evidence>
<dbReference type="EMBL" id="JABBGG010000002">
    <property type="protein sequence ID" value="NML60247.1"/>
    <property type="molecule type" value="Genomic_DNA"/>
</dbReference>
<keyword evidence="9" id="KW-1185">Reference proteome</keyword>
<dbReference type="GO" id="GO:0009247">
    <property type="term" value="P:glycolipid biosynthetic process"/>
    <property type="evidence" value="ECO:0007669"/>
    <property type="project" value="UniProtKB-ARBA"/>
</dbReference>
<dbReference type="PANTHER" id="PTHR30606:SF10">
    <property type="entry name" value="PHOSPHATIDYLINOSITOL MANNOSIDE ACYLTRANSFERASE"/>
    <property type="match status" value="1"/>
</dbReference>
<evidence type="ECO:0000313" key="9">
    <source>
        <dbReference type="Proteomes" id="UP000583752"/>
    </source>
</evidence>
<accession>A0A848HGR0</accession>
<dbReference type="InterPro" id="IPR004960">
    <property type="entry name" value="LipA_acyltrans"/>
</dbReference>
<gene>
    <name evidence="8" type="ORF">HHL21_03930</name>
</gene>
<dbReference type="AlphaFoldDB" id="A0A848HGR0"/>
<keyword evidence="3" id="KW-0997">Cell inner membrane</keyword>
<evidence type="ECO:0000256" key="3">
    <source>
        <dbReference type="ARBA" id="ARBA00022519"/>
    </source>
</evidence>
<comment type="caution">
    <text evidence="8">The sequence shown here is derived from an EMBL/GenBank/DDBJ whole genome shotgun (WGS) entry which is preliminary data.</text>
</comment>
<dbReference type="PIRSF" id="PIRSF026649">
    <property type="entry name" value="MsbB"/>
    <property type="match status" value="1"/>
</dbReference>
<comment type="subcellular location">
    <subcellularLocation>
        <location evidence="1">Cell inner membrane</location>
    </subcellularLocation>
</comment>
<dbReference type="PANTHER" id="PTHR30606">
    <property type="entry name" value="LIPID A BIOSYNTHESIS LAUROYL ACYLTRANSFERASE"/>
    <property type="match status" value="1"/>
</dbReference>
<evidence type="ECO:0000256" key="7">
    <source>
        <dbReference type="SAM" id="Phobius"/>
    </source>
</evidence>
<organism evidence="8 9">
    <name type="scientific">Massilia polaris</name>
    <dbReference type="NCBI Taxonomy" id="2728846"/>
    <lineage>
        <taxon>Bacteria</taxon>
        <taxon>Pseudomonadati</taxon>
        <taxon>Pseudomonadota</taxon>
        <taxon>Betaproteobacteria</taxon>
        <taxon>Burkholderiales</taxon>
        <taxon>Oxalobacteraceae</taxon>
        <taxon>Telluria group</taxon>
        <taxon>Massilia</taxon>
    </lineage>
</organism>
<evidence type="ECO:0000256" key="1">
    <source>
        <dbReference type="ARBA" id="ARBA00004533"/>
    </source>
</evidence>
<name>A0A848HGR0_9BURK</name>
<keyword evidence="5 7" id="KW-0472">Membrane</keyword>
<dbReference type="RefSeq" id="WP_169463970.1">
    <property type="nucleotide sequence ID" value="NZ_JABBGG010000002.1"/>
</dbReference>
<evidence type="ECO:0000256" key="2">
    <source>
        <dbReference type="ARBA" id="ARBA00022475"/>
    </source>
</evidence>
<dbReference type="CDD" id="cd07984">
    <property type="entry name" value="LPLAT_LABLAT-like"/>
    <property type="match status" value="1"/>
</dbReference>
<dbReference type="GO" id="GO:0005886">
    <property type="term" value="C:plasma membrane"/>
    <property type="evidence" value="ECO:0007669"/>
    <property type="project" value="UniProtKB-SubCell"/>
</dbReference>
<dbReference type="NCBIfam" id="NF006487">
    <property type="entry name" value="PRK08905.1"/>
    <property type="match status" value="1"/>
</dbReference>
<keyword evidence="7" id="KW-1133">Transmembrane helix</keyword>
<reference evidence="8 9" key="1">
    <citation type="submission" date="2020-04" db="EMBL/GenBank/DDBJ databases">
        <title>Massilia sp. RP-1-19 isolated from soil.</title>
        <authorList>
            <person name="Dahal R.H."/>
        </authorList>
    </citation>
    <scope>NUCLEOTIDE SEQUENCE [LARGE SCALE GENOMIC DNA]</scope>
    <source>
        <strain evidence="8 9">RP-1-19</strain>
    </source>
</reference>
<proteinExistence type="predicted"/>
<evidence type="ECO:0000256" key="5">
    <source>
        <dbReference type="ARBA" id="ARBA00023136"/>
    </source>
</evidence>
<evidence type="ECO:0000256" key="4">
    <source>
        <dbReference type="ARBA" id="ARBA00022679"/>
    </source>
</evidence>